<dbReference type="InterPro" id="IPR029056">
    <property type="entry name" value="Ribokinase-like"/>
</dbReference>
<proteinExistence type="predicted"/>
<evidence type="ECO:0000256" key="3">
    <source>
        <dbReference type="SAM" id="MobiDB-lite"/>
    </source>
</evidence>
<comment type="caution">
    <text evidence="5">The sequence shown here is derived from an EMBL/GenBank/DDBJ whole genome shotgun (WGS) entry which is preliminary data.</text>
</comment>
<evidence type="ECO:0000313" key="6">
    <source>
        <dbReference type="Proteomes" id="UP001500897"/>
    </source>
</evidence>
<reference evidence="6" key="1">
    <citation type="journal article" date="2019" name="Int. J. Syst. Evol. Microbiol.">
        <title>The Global Catalogue of Microorganisms (GCM) 10K type strain sequencing project: providing services to taxonomists for standard genome sequencing and annotation.</title>
        <authorList>
            <consortium name="The Broad Institute Genomics Platform"/>
            <consortium name="The Broad Institute Genome Sequencing Center for Infectious Disease"/>
            <person name="Wu L."/>
            <person name="Ma J."/>
        </authorList>
    </citation>
    <scope>NUCLEOTIDE SEQUENCE [LARGE SCALE GENOMIC DNA]</scope>
    <source>
        <strain evidence="6">JCM 14559</strain>
    </source>
</reference>
<feature type="region of interest" description="Disordered" evidence="3">
    <location>
        <begin position="275"/>
        <end position="302"/>
    </location>
</feature>
<evidence type="ECO:0000256" key="2">
    <source>
        <dbReference type="ARBA" id="ARBA00022777"/>
    </source>
</evidence>
<feature type="compositionally biased region" description="Low complexity" evidence="3">
    <location>
        <begin position="275"/>
        <end position="285"/>
    </location>
</feature>
<keyword evidence="6" id="KW-1185">Reference proteome</keyword>
<name>A0ABP5IK26_9ACTN</name>
<sequence>MLVTGAYFADLVFHGLPRPVRPGTEVFAGGFGLVPGGAYTLAMALHRLGRRVVWSADFGTDPFSAHVLSCAGREGLDGSAFRHHPFPVRSLTVALASGEDRAMVSFQDPVGPEPLVPLLRRVRPRVLMFPQLRWDEDAVAAVLTARELGALVVMDCHDTPASLDDPAVRRVLSLVDVFTPNEGEALGLTGAARLDEAVALLSGLVPTLVVTRGPLGATATRRGERYDAPAVPTAAVDATAAGDCFNAGLVHGLLDGRSLTDCLAAAAFCGAAATTGPGSGSALRAPDLDRLLGRPPGRPPGR</sequence>
<dbReference type="PANTHER" id="PTHR10584">
    <property type="entry name" value="SUGAR KINASE"/>
    <property type="match status" value="1"/>
</dbReference>
<gene>
    <name evidence="5" type="ORF">GCM10009759_36070</name>
</gene>
<dbReference type="GO" id="GO:0016301">
    <property type="term" value="F:kinase activity"/>
    <property type="evidence" value="ECO:0007669"/>
    <property type="project" value="UniProtKB-KW"/>
</dbReference>
<accession>A0ABP5IK26</accession>
<dbReference type="InterPro" id="IPR011611">
    <property type="entry name" value="PfkB_dom"/>
</dbReference>
<evidence type="ECO:0000259" key="4">
    <source>
        <dbReference type="Pfam" id="PF00294"/>
    </source>
</evidence>
<organism evidence="5 6">
    <name type="scientific">Kitasatospora saccharophila</name>
    <dbReference type="NCBI Taxonomy" id="407973"/>
    <lineage>
        <taxon>Bacteria</taxon>
        <taxon>Bacillati</taxon>
        <taxon>Actinomycetota</taxon>
        <taxon>Actinomycetes</taxon>
        <taxon>Kitasatosporales</taxon>
        <taxon>Streptomycetaceae</taxon>
        <taxon>Kitasatospora</taxon>
    </lineage>
</organism>
<dbReference type="Gene3D" id="3.40.1190.20">
    <property type="match status" value="1"/>
</dbReference>
<protein>
    <submittedName>
        <fullName evidence="5">Carbohydrate kinase family protein</fullName>
    </submittedName>
</protein>
<evidence type="ECO:0000313" key="5">
    <source>
        <dbReference type="EMBL" id="GAA2101949.1"/>
    </source>
</evidence>
<dbReference type="Proteomes" id="UP001500897">
    <property type="component" value="Unassembled WGS sequence"/>
</dbReference>
<dbReference type="EMBL" id="BAAANS010000023">
    <property type="protein sequence ID" value="GAA2101949.1"/>
    <property type="molecule type" value="Genomic_DNA"/>
</dbReference>
<evidence type="ECO:0000256" key="1">
    <source>
        <dbReference type="ARBA" id="ARBA00022679"/>
    </source>
</evidence>
<dbReference type="Pfam" id="PF00294">
    <property type="entry name" value="PfkB"/>
    <property type="match status" value="1"/>
</dbReference>
<keyword evidence="2 5" id="KW-0418">Kinase</keyword>
<dbReference type="SUPFAM" id="SSF53613">
    <property type="entry name" value="Ribokinase-like"/>
    <property type="match status" value="1"/>
</dbReference>
<dbReference type="PANTHER" id="PTHR10584:SF167">
    <property type="entry name" value="PFKB DOMAIN PROTEIN"/>
    <property type="match status" value="1"/>
</dbReference>
<keyword evidence="1" id="KW-0808">Transferase</keyword>
<feature type="domain" description="Carbohydrate kinase PfkB" evidence="4">
    <location>
        <begin position="30"/>
        <end position="283"/>
    </location>
</feature>